<dbReference type="InterPro" id="IPR010982">
    <property type="entry name" value="Lambda_DNA-bd_dom_sf"/>
</dbReference>
<evidence type="ECO:0000313" key="4">
    <source>
        <dbReference type="Proteomes" id="UP000532746"/>
    </source>
</evidence>
<gene>
    <name evidence="3" type="ORF">HNQ93_002704</name>
</gene>
<evidence type="ECO:0000256" key="1">
    <source>
        <dbReference type="SAM" id="MobiDB-lite"/>
    </source>
</evidence>
<feature type="domain" description="HTH cro/C1-type" evidence="2">
    <location>
        <begin position="6"/>
        <end position="61"/>
    </location>
</feature>
<reference evidence="3 4" key="1">
    <citation type="submission" date="2020-08" db="EMBL/GenBank/DDBJ databases">
        <title>Genomic Encyclopedia of Type Strains, Phase IV (KMG-IV): sequencing the most valuable type-strain genomes for metagenomic binning, comparative biology and taxonomic classification.</title>
        <authorList>
            <person name="Goeker M."/>
        </authorList>
    </citation>
    <scope>NUCLEOTIDE SEQUENCE [LARGE SCALE GENOMIC DNA]</scope>
    <source>
        <strain evidence="3 4">DSM 26718</strain>
    </source>
</reference>
<dbReference type="SMART" id="SM00530">
    <property type="entry name" value="HTH_XRE"/>
    <property type="match status" value="1"/>
</dbReference>
<dbReference type="AlphaFoldDB" id="A0A7W9WBH4"/>
<dbReference type="Pfam" id="PF01381">
    <property type="entry name" value="HTH_3"/>
    <property type="match status" value="1"/>
</dbReference>
<dbReference type="PROSITE" id="PS50943">
    <property type="entry name" value="HTH_CROC1"/>
    <property type="match status" value="1"/>
</dbReference>
<feature type="region of interest" description="Disordered" evidence="1">
    <location>
        <begin position="72"/>
        <end position="124"/>
    </location>
</feature>
<feature type="compositionally biased region" description="Pro residues" evidence="1">
    <location>
        <begin position="112"/>
        <end position="121"/>
    </location>
</feature>
<name>A0A7W9WBH4_9BACT</name>
<comment type="caution">
    <text evidence="3">The sequence shown here is derived from an EMBL/GenBank/DDBJ whole genome shotgun (WGS) entry which is preliminary data.</text>
</comment>
<accession>A0A7W9WBH4</accession>
<dbReference type="Proteomes" id="UP000532746">
    <property type="component" value="Unassembled WGS sequence"/>
</dbReference>
<dbReference type="RefSeq" id="WP_183403724.1">
    <property type="nucleotide sequence ID" value="NZ_JACHGG010000003.1"/>
</dbReference>
<dbReference type="SUPFAM" id="SSF47413">
    <property type="entry name" value="lambda repressor-like DNA-binding domains"/>
    <property type="match status" value="1"/>
</dbReference>
<proteinExistence type="predicted"/>
<organism evidence="3 4">
    <name type="scientific">Hymenobacter luteus</name>
    <dbReference type="NCBI Taxonomy" id="1411122"/>
    <lineage>
        <taxon>Bacteria</taxon>
        <taxon>Pseudomonadati</taxon>
        <taxon>Bacteroidota</taxon>
        <taxon>Cytophagia</taxon>
        <taxon>Cytophagales</taxon>
        <taxon>Hymenobacteraceae</taxon>
        <taxon>Hymenobacter</taxon>
    </lineage>
</organism>
<dbReference type="InterPro" id="IPR001387">
    <property type="entry name" value="Cro/C1-type_HTH"/>
</dbReference>
<dbReference type="CDD" id="cd00093">
    <property type="entry name" value="HTH_XRE"/>
    <property type="match status" value="1"/>
</dbReference>
<dbReference type="EMBL" id="JACHGG010000003">
    <property type="protein sequence ID" value="MBB6059844.1"/>
    <property type="molecule type" value="Genomic_DNA"/>
</dbReference>
<dbReference type="Gene3D" id="1.10.260.40">
    <property type="entry name" value="lambda repressor-like DNA-binding domains"/>
    <property type="match status" value="1"/>
</dbReference>
<keyword evidence="4" id="KW-1185">Reference proteome</keyword>
<dbReference type="GO" id="GO:0003677">
    <property type="term" value="F:DNA binding"/>
    <property type="evidence" value="ECO:0007669"/>
    <property type="project" value="InterPro"/>
</dbReference>
<protein>
    <submittedName>
        <fullName evidence="3">Transcriptional regulator with XRE-family HTH domain</fullName>
    </submittedName>
</protein>
<evidence type="ECO:0000259" key="2">
    <source>
        <dbReference type="PROSITE" id="PS50943"/>
    </source>
</evidence>
<evidence type="ECO:0000313" key="3">
    <source>
        <dbReference type="EMBL" id="MBB6059844.1"/>
    </source>
</evidence>
<sequence>MIEQRIKELLLARQLSPTQFADTIGISRPIVSHILSGRNKPSLEVVQRTIAAFPELSLSWLLNGVGPMVAAAAQGAEEPPRSRPVRPRNEGTHQPKQTEASEALKPEEAPAPTAPTPPAIPPTIENTEAKRAETTPTAPSNVAGLTTQAETAQVVAVPEKTIRRIVIFYQDGTFSDFRPEQ</sequence>